<dbReference type="RefSeq" id="WP_033202930.1">
    <property type="nucleotide sequence ID" value="NZ_LGUP01000316.1"/>
</dbReference>
<keyword evidence="1" id="KW-1133">Transmembrane helix</keyword>
<evidence type="ECO:0000256" key="1">
    <source>
        <dbReference type="SAM" id="Phobius"/>
    </source>
</evidence>
<protein>
    <submittedName>
        <fullName evidence="2">Uncharacterized protein</fullName>
    </submittedName>
</protein>
<name>A0A0L8K274_STRVR</name>
<feature type="transmembrane region" description="Helical" evidence="1">
    <location>
        <begin position="82"/>
        <end position="104"/>
    </location>
</feature>
<dbReference type="OrthoDB" id="4235786at2"/>
<dbReference type="Proteomes" id="UP000037023">
    <property type="component" value="Unassembled WGS sequence"/>
</dbReference>
<reference evidence="2 3" key="1">
    <citation type="submission" date="2015-06" db="EMBL/GenBank/DDBJ databases">
        <authorList>
            <person name="Hoefler B.C."/>
            <person name="Straight P.D."/>
        </authorList>
    </citation>
    <scope>NUCLEOTIDE SEQUENCE [LARGE SCALE GENOMIC DNA]</scope>
    <source>
        <strain evidence="2 3">NRRL 3427</strain>
    </source>
</reference>
<comment type="caution">
    <text evidence="2">The sequence shown here is derived from an EMBL/GenBank/DDBJ whole genome shotgun (WGS) entry which is preliminary data.</text>
</comment>
<evidence type="ECO:0000313" key="3">
    <source>
        <dbReference type="Proteomes" id="UP000037023"/>
    </source>
</evidence>
<proteinExistence type="predicted"/>
<dbReference type="EMBL" id="LGUP01000316">
    <property type="protein sequence ID" value="KOG20002.1"/>
    <property type="molecule type" value="Genomic_DNA"/>
</dbReference>
<keyword evidence="1" id="KW-0472">Membrane</keyword>
<dbReference type="Pfam" id="PF19764">
    <property type="entry name" value="DUF6251"/>
    <property type="match status" value="1"/>
</dbReference>
<dbReference type="AlphaFoldDB" id="A0A0L8K274"/>
<keyword evidence="1" id="KW-0812">Transmembrane</keyword>
<gene>
    <name evidence="2" type="ORF">ADK34_24160</name>
</gene>
<feature type="transmembrane region" description="Helical" evidence="1">
    <location>
        <begin position="54"/>
        <end position="76"/>
    </location>
</feature>
<sequence>MNNLPEPVRVVQLPDGTYTYADHLPTPIQPTAAAPQVVHQHIHQAPPDRTVQRIALGSGIGAGTVAAGVYFGPLLVGALTAIAANLALLAFLAAVLAWGVVSVVKSIGGPDGKAAAKTLSKARKRRR</sequence>
<evidence type="ECO:0000313" key="2">
    <source>
        <dbReference type="EMBL" id="KOG20002.1"/>
    </source>
</evidence>
<dbReference type="PATRIC" id="fig|1938.6.peg.5201"/>
<accession>A0A0L8K274</accession>
<dbReference type="InterPro" id="IPR046218">
    <property type="entry name" value="DUF6251"/>
</dbReference>
<organism evidence="2 3">
    <name type="scientific">Streptomyces viridochromogenes</name>
    <dbReference type="NCBI Taxonomy" id="1938"/>
    <lineage>
        <taxon>Bacteria</taxon>
        <taxon>Bacillati</taxon>
        <taxon>Actinomycetota</taxon>
        <taxon>Actinomycetes</taxon>
        <taxon>Kitasatosporales</taxon>
        <taxon>Streptomycetaceae</taxon>
        <taxon>Streptomyces</taxon>
    </lineage>
</organism>